<organism evidence="4 5">
    <name type="scientific">Reticulomyxa filosa</name>
    <dbReference type="NCBI Taxonomy" id="46433"/>
    <lineage>
        <taxon>Eukaryota</taxon>
        <taxon>Sar</taxon>
        <taxon>Rhizaria</taxon>
        <taxon>Retaria</taxon>
        <taxon>Foraminifera</taxon>
        <taxon>Monothalamids</taxon>
        <taxon>Reticulomyxidae</taxon>
        <taxon>Reticulomyxa</taxon>
    </lineage>
</organism>
<keyword evidence="1" id="KW-0547">Nucleotide-binding</keyword>
<dbReference type="PROSITE" id="PS00107">
    <property type="entry name" value="PROTEIN_KINASE_ATP"/>
    <property type="match status" value="1"/>
</dbReference>
<proteinExistence type="predicted"/>
<name>X6MCP6_RETFI</name>
<dbReference type="SUPFAM" id="SSF56112">
    <property type="entry name" value="Protein kinase-like (PK-like)"/>
    <property type="match status" value="1"/>
</dbReference>
<comment type="caution">
    <text evidence="4">The sequence shown here is derived from an EMBL/GenBank/DDBJ whole genome shotgun (WGS) entry which is preliminary data.</text>
</comment>
<dbReference type="GO" id="GO:0005524">
    <property type="term" value="F:ATP binding"/>
    <property type="evidence" value="ECO:0007669"/>
    <property type="project" value="UniProtKB-UniRule"/>
</dbReference>
<dbReference type="EMBL" id="ASPP01022202">
    <property type="protein sequence ID" value="ETO11654.1"/>
    <property type="molecule type" value="Genomic_DNA"/>
</dbReference>
<evidence type="ECO:0000259" key="3">
    <source>
        <dbReference type="PROSITE" id="PS50011"/>
    </source>
</evidence>
<reference evidence="4 5" key="1">
    <citation type="journal article" date="2013" name="Curr. Biol.">
        <title>The Genome of the Foraminiferan Reticulomyxa filosa.</title>
        <authorList>
            <person name="Glockner G."/>
            <person name="Hulsmann N."/>
            <person name="Schleicher M."/>
            <person name="Noegel A.A."/>
            <person name="Eichinger L."/>
            <person name="Gallinger C."/>
            <person name="Pawlowski J."/>
            <person name="Sierra R."/>
            <person name="Euteneuer U."/>
            <person name="Pillet L."/>
            <person name="Moustafa A."/>
            <person name="Platzer M."/>
            <person name="Groth M."/>
            <person name="Szafranski K."/>
            <person name="Schliwa M."/>
        </authorList>
    </citation>
    <scope>NUCLEOTIDE SEQUENCE [LARGE SCALE GENOMIC DNA]</scope>
</reference>
<dbReference type="AlphaFoldDB" id="X6MCP6"/>
<accession>X6MCP6</accession>
<gene>
    <name evidence="4" type="ORF">RFI_25721</name>
</gene>
<protein>
    <recommendedName>
        <fullName evidence="3">Protein kinase domain-containing protein</fullName>
    </recommendedName>
</protein>
<dbReference type="InterPro" id="IPR011009">
    <property type="entry name" value="Kinase-like_dom_sf"/>
</dbReference>
<evidence type="ECO:0000313" key="4">
    <source>
        <dbReference type="EMBL" id="ETO11654.1"/>
    </source>
</evidence>
<evidence type="ECO:0000256" key="2">
    <source>
        <dbReference type="SAM" id="MobiDB-lite"/>
    </source>
</evidence>
<keyword evidence="5" id="KW-1185">Reference proteome</keyword>
<dbReference type="PROSITE" id="PS50011">
    <property type="entry name" value="PROTEIN_KINASE_DOM"/>
    <property type="match status" value="1"/>
</dbReference>
<evidence type="ECO:0000256" key="1">
    <source>
        <dbReference type="PROSITE-ProRule" id="PRU10141"/>
    </source>
</evidence>
<dbReference type="Proteomes" id="UP000023152">
    <property type="component" value="Unassembled WGS sequence"/>
</dbReference>
<feature type="region of interest" description="Disordered" evidence="2">
    <location>
        <begin position="337"/>
        <end position="366"/>
    </location>
</feature>
<keyword evidence="1" id="KW-0067">ATP-binding</keyword>
<dbReference type="InterPro" id="IPR017441">
    <property type="entry name" value="Protein_kinase_ATP_BS"/>
</dbReference>
<feature type="compositionally biased region" description="Low complexity" evidence="2">
    <location>
        <begin position="337"/>
        <end position="346"/>
    </location>
</feature>
<sequence length="443" mass="49106">MNSFALLVLILGSVGGCLCLLLSFICVTYCVSRWPRSSRQEADYDNLSSRTNGIRHLSNSEIEIQSQTQIQTPTQEQALYQSQLHMQLQMEAYDSVSKQHKNAESSPSLQALPSWNKRQVSKTTADRLVYPPMYPDQRSKPKMVNPYISSGPQQVEHVVIPNSYDQTPKTVPSRPITHSPDISGLYMYIFFFPSHYNIKKKKKENKASEISSGPLWSTKNGPIVSTTGGPLGSPSLLYSQYTNDNSNVDPIFVLALPGPSATTTMTTTTTTTMTDSSDGNAHIARILMNPTLFHRLTSGKARFVDSSLVTPLNLSNELKPLPSSSASSSSASASASALAMSTTGSSGQRGGVPDKRRTSNAEPTPSGLEEIKIEDVTFERCIGGGKFGKVYKALWISRFVAVKCLRADEVNQKAFNDFAREIRFDFYMHMPYIYTYIYIYIYI</sequence>
<feature type="domain" description="Protein kinase" evidence="3">
    <location>
        <begin position="376"/>
        <end position="443"/>
    </location>
</feature>
<dbReference type="InterPro" id="IPR000719">
    <property type="entry name" value="Prot_kinase_dom"/>
</dbReference>
<evidence type="ECO:0000313" key="5">
    <source>
        <dbReference type="Proteomes" id="UP000023152"/>
    </source>
</evidence>
<dbReference type="GO" id="GO:0004672">
    <property type="term" value="F:protein kinase activity"/>
    <property type="evidence" value="ECO:0007669"/>
    <property type="project" value="InterPro"/>
</dbReference>
<dbReference type="Gene3D" id="3.30.200.20">
    <property type="entry name" value="Phosphorylase Kinase, domain 1"/>
    <property type="match status" value="1"/>
</dbReference>
<feature type="binding site" evidence="1">
    <location>
        <position position="403"/>
    </location>
    <ligand>
        <name>ATP</name>
        <dbReference type="ChEBI" id="CHEBI:30616"/>
    </ligand>
</feature>